<dbReference type="Pfam" id="PF17963">
    <property type="entry name" value="Big_9"/>
    <property type="match status" value="3"/>
</dbReference>
<dbReference type="RefSeq" id="WP_206968976.1">
    <property type="nucleotide sequence ID" value="NZ_JAFLRJ010000499.1"/>
</dbReference>
<dbReference type="InterPro" id="IPR001434">
    <property type="entry name" value="OmcB-like_DUF11"/>
</dbReference>
<reference evidence="2" key="1">
    <citation type="submission" date="2021-03" db="EMBL/GenBank/DDBJ databases">
        <title>Streptomyces poriferae sp. nov., a novel marine sponge-derived Actinobacteria species with anti-MRSA activity.</title>
        <authorList>
            <person name="Sandoval-Powers M."/>
            <person name="Kralova S."/>
            <person name="Nguyen G.-S."/>
            <person name="Fawwal D."/>
            <person name="Degnes K."/>
            <person name="Klinkenberg G."/>
            <person name="Sletta H."/>
            <person name="Wentzel A."/>
            <person name="Liles M.R."/>
        </authorList>
    </citation>
    <scope>NUCLEOTIDE SEQUENCE</scope>
    <source>
        <strain evidence="2">DSM 41794</strain>
    </source>
</reference>
<feature type="non-terminal residue" evidence="2">
    <location>
        <position position="1"/>
    </location>
</feature>
<dbReference type="CDD" id="cd11304">
    <property type="entry name" value="Cadherin_repeat"/>
    <property type="match status" value="1"/>
</dbReference>
<dbReference type="InterPro" id="IPR013783">
    <property type="entry name" value="Ig-like_fold"/>
</dbReference>
<dbReference type="Pfam" id="PF01345">
    <property type="entry name" value="DUF11"/>
    <property type="match status" value="1"/>
</dbReference>
<keyword evidence="3" id="KW-1185">Reference proteome</keyword>
<dbReference type="Gene3D" id="2.60.40.10">
    <property type="entry name" value="Immunoglobulins"/>
    <property type="match status" value="1"/>
</dbReference>
<feature type="domain" description="DUF11" evidence="1">
    <location>
        <begin position="327"/>
        <end position="437"/>
    </location>
</feature>
<dbReference type="EMBL" id="JAFLRJ010000499">
    <property type="protein sequence ID" value="MBO0517119.1"/>
    <property type="molecule type" value="Genomic_DNA"/>
</dbReference>
<protein>
    <submittedName>
        <fullName evidence="2">DUF11 domain-containing protein</fullName>
    </submittedName>
</protein>
<dbReference type="InterPro" id="IPR047589">
    <property type="entry name" value="DUF11_rpt"/>
</dbReference>
<dbReference type="InterPro" id="IPR015919">
    <property type="entry name" value="Cadherin-like_sf"/>
</dbReference>
<dbReference type="SUPFAM" id="SSF49313">
    <property type="entry name" value="Cadherin-like"/>
    <property type="match status" value="1"/>
</dbReference>
<proteinExistence type="predicted"/>
<dbReference type="GO" id="GO:0005975">
    <property type="term" value="P:carbohydrate metabolic process"/>
    <property type="evidence" value="ECO:0007669"/>
    <property type="project" value="UniProtKB-ARBA"/>
</dbReference>
<dbReference type="Proteomes" id="UP000664167">
    <property type="component" value="Unassembled WGS sequence"/>
</dbReference>
<dbReference type="Gene3D" id="2.60.40.60">
    <property type="entry name" value="Cadherins"/>
    <property type="match status" value="1"/>
</dbReference>
<accession>A0A939FFF2</accession>
<dbReference type="Gene3D" id="2.60.40.3440">
    <property type="match status" value="2"/>
</dbReference>
<gene>
    <name evidence="2" type="ORF">J0695_35950</name>
</gene>
<name>A0A939FFF2_9ACTN</name>
<sequence length="744" mass="74499">TAGEGAATTCANPTRTLTGGSSDVISLAAGETVLLTGGAFTGGVAAFPQGSVLCVSPSASFAPPYANNASGTLVVQSQGSAQLPWLTVSNGFQLINAGTTEGQGLTAAGTARLENTADGTLRFPSGLALNSQSVLINAGTATTGSLNVSADSTVINTGALASNGSGVALNGELDNSGTLTIQQYLTASASSRVRNSCTIAVSAGWAAAGSAVNQGLITLGSDYLNNTGTLSQSTEGQISGVSFANSSDGAVSGFGGYRFTGNTTNFGTFSGDSATSPIAFYDTTQTGTGIFDTPSGTITHTVRTPVIIDPDRVPSGCSNQPAADSADLYVYKTGPAAVTIGGQVTYTVTAANIGPDTAAAATVTDTLPASGLTGVTASGGGTVDGTTVTWQAGDIEAGTAVSYTVTGTATAVGTLLDIASGTSTTDDPTPANNDGSADHARINTVVTDPMPVNNPPVMADQAFVTQVDRKVFGQLAASDPDTGQTLTFSLPADASEGALNASAEHGEVMLAPNGLFEYTPAPGFAGRDAFPVQVCDNGTPVLCAQATVTVTVEPVAVDYTVTTESGIPETIDVTQNDRGITSAPVAVTQPTHGTLTTGEGETFLYTSDADYTGPDSYTYRICSISAPDVCDEATVRILVLPRRIPPIVGDVHTTTLEGVPVAGQVPVSDPQGERVVTRLGVAPPHGTATVTAQGAYVFTPDAGFTGTTSFTVIGCTITAPPLCDTGTVYIEVTPSPSPSPTPTP</sequence>
<organism evidence="2 3">
    <name type="scientific">Streptomyces beijiangensis</name>
    <dbReference type="NCBI Taxonomy" id="163361"/>
    <lineage>
        <taxon>Bacteria</taxon>
        <taxon>Bacillati</taxon>
        <taxon>Actinomycetota</taxon>
        <taxon>Actinomycetes</taxon>
        <taxon>Kitasatosporales</taxon>
        <taxon>Streptomycetaceae</taxon>
        <taxon>Streptomyces</taxon>
    </lineage>
</organism>
<dbReference type="NCBIfam" id="TIGR01451">
    <property type="entry name" value="B_ant_repeat"/>
    <property type="match status" value="1"/>
</dbReference>
<comment type="caution">
    <text evidence="2">The sequence shown here is derived from an EMBL/GenBank/DDBJ whole genome shotgun (WGS) entry which is preliminary data.</text>
</comment>
<evidence type="ECO:0000313" key="2">
    <source>
        <dbReference type="EMBL" id="MBO0517119.1"/>
    </source>
</evidence>
<dbReference type="GO" id="GO:0016020">
    <property type="term" value="C:membrane"/>
    <property type="evidence" value="ECO:0007669"/>
    <property type="project" value="InterPro"/>
</dbReference>
<dbReference type="AlphaFoldDB" id="A0A939FFF2"/>
<evidence type="ECO:0000313" key="3">
    <source>
        <dbReference type="Proteomes" id="UP000664167"/>
    </source>
</evidence>
<feature type="non-terminal residue" evidence="2">
    <location>
        <position position="744"/>
    </location>
</feature>
<evidence type="ECO:0000259" key="1">
    <source>
        <dbReference type="Pfam" id="PF01345"/>
    </source>
</evidence>
<dbReference type="GO" id="GO:0005509">
    <property type="term" value="F:calcium ion binding"/>
    <property type="evidence" value="ECO:0007669"/>
    <property type="project" value="InterPro"/>
</dbReference>